<keyword evidence="3" id="KW-0862">Zinc</keyword>
<evidence type="ECO:0000256" key="2">
    <source>
        <dbReference type="ARBA" id="ARBA00022771"/>
    </source>
</evidence>
<feature type="compositionally biased region" description="Basic residues" evidence="5">
    <location>
        <begin position="420"/>
        <end position="433"/>
    </location>
</feature>
<dbReference type="OMA" id="PINAFRV"/>
<dbReference type="Pfam" id="PF04434">
    <property type="entry name" value="SWIM"/>
    <property type="match status" value="1"/>
</dbReference>
<evidence type="ECO:0000256" key="1">
    <source>
        <dbReference type="ARBA" id="ARBA00022723"/>
    </source>
</evidence>
<protein>
    <recommendedName>
        <fullName evidence="6">SWIM-type domain-containing protein</fullName>
    </recommendedName>
</protein>
<name>A0A7N2LIM1_QUELO</name>
<feature type="compositionally biased region" description="Basic and acidic residues" evidence="5">
    <location>
        <begin position="86"/>
        <end position="97"/>
    </location>
</feature>
<dbReference type="EnsemblPlants" id="QL04p086441:mrna">
    <property type="protein sequence ID" value="QL04p086441:mrna"/>
    <property type="gene ID" value="QL04p086441"/>
</dbReference>
<dbReference type="AlphaFoldDB" id="A0A7N2LIM1"/>
<feature type="compositionally biased region" description="Polar residues" evidence="5">
    <location>
        <begin position="9"/>
        <end position="27"/>
    </location>
</feature>
<sequence length="534" mass="61037">MDECPLSLPGNSPSMPNVQAPQTDGQSEIVNVSIDVEDDEDDEDYNLSDFSESDDDIIEDFGMEDDGINRAIGGKQLEGVWNGEGDSDHGDSDELRSAEGSSDEEGNSRPRFPEFNQRIGMENVQLVKDQKFASHVVFKEALKEWCIKEKHDFEYKHNDKWRVTVGLVETFKDLMPNAEHRFCVRHLHANFKKDFPGKILKDAMWSAARAATKNSFDFHMDELKKLDVKAYEWLVKLDVRTWSRHAFNPRSKSDTLVNNIAKSFNAWILEARDKPVLTMMEIIRVMLMQRLQTKRDHMRRYEGRVCPRIYKKLERIKSEVGHCISRWNGESKYEVEYIYGGRYVVDLNERTCGCGRWGLSGIPCFHAAAAIIEHGEQLETYVDIAYTKETFLSCYQWMVSPLPSHEQWPKTPYDPIKPPKFTKKVGKRKKVRKREAGEPINAFRVSKKGTAMKCGNCFQWGHNQRTCKAPDNPNKKAYKKKKKGQLGQSSTSGAKGSKKLLGTQQSNIGNQQSSQSRTKDNTSGSKKDKGKAKV</sequence>
<evidence type="ECO:0000259" key="6">
    <source>
        <dbReference type="PROSITE" id="PS50966"/>
    </source>
</evidence>
<dbReference type="Proteomes" id="UP000594261">
    <property type="component" value="Chromosome 4"/>
</dbReference>
<feature type="region of interest" description="Disordered" evidence="5">
    <location>
        <begin position="408"/>
        <end position="437"/>
    </location>
</feature>
<dbReference type="InterPro" id="IPR007527">
    <property type="entry name" value="Znf_SWIM"/>
</dbReference>
<dbReference type="EMBL" id="LRBV02000004">
    <property type="status" value="NOT_ANNOTATED_CDS"/>
    <property type="molecule type" value="Genomic_DNA"/>
</dbReference>
<dbReference type="PANTHER" id="PTHR31973:SF187">
    <property type="entry name" value="MUTATOR TRANSPOSASE MUDRA PROTEIN"/>
    <property type="match status" value="1"/>
</dbReference>
<reference evidence="7" key="2">
    <citation type="submission" date="2021-01" db="UniProtKB">
        <authorList>
            <consortium name="EnsemblPlants"/>
        </authorList>
    </citation>
    <scope>IDENTIFICATION</scope>
</reference>
<evidence type="ECO:0000256" key="5">
    <source>
        <dbReference type="SAM" id="MobiDB-lite"/>
    </source>
</evidence>
<dbReference type="PANTHER" id="PTHR31973">
    <property type="entry name" value="POLYPROTEIN, PUTATIVE-RELATED"/>
    <property type="match status" value="1"/>
</dbReference>
<evidence type="ECO:0000256" key="4">
    <source>
        <dbReference type="PROSITE-ProRule" id="PRU00325"/>
    </source>
</evidence>
<feature type="region of interest" description="Disordered" evidence="5">
    <location>
        <begin position="1"/>
        <end position="27"/>
    </location>
</feature>
<dbReference type="SMART" id="SM00575">
    <property type="entry name" value="ZnF_PMZ"/>
    <property type="match status" value="1"/>
</dbReference>
<organism evidence="7 8">
    <name type="scientific">Quercus lobata</name>
    <name type="common">Valley oak</name>
    <dbReference type="NCBI Taxonomy" id="97700"/>
    <lineage>
        <taxon>Eukaryota</taxon>
        <taxon>Viridiplantae</taxon>
        <taxon>Streptophyta</taxon>
        <taxon>Embryophyta</taxon>
        <taxon>Tracheophyta</taxon>
        <taxon>Spermatophyta</taxon>
        <taxon>Magnoliopsida</taxon>
        <taxon>eudicotyledons</taxon>
        <taxon>Gunneridae</taxon>
        <taxon>Pentapetalae</taxon>
        <taxon>rosids</taxon>
        <taxon>fabids</taxon>
        <taxon>Fagales</taxon>
        <taxon>Fagaceae</taxon>
        <taxon>Quercus</taxon>
    </lineage>
</organism>
<dbReference type="Gramene" id="QL04p086441:mrna">
    <property type="protein sequence ID" value="QL04p086441:mrna"/>
    <property type="gene ID" value="QL04p086441"/>
</dbReference>
<keyword evidence="8" id="KW-1185">Reference proteome</keyword>
<feature type="region of interest" description="Disordered" evidence="5">
    <location>
        <begin position="465"/>
        <end position="534"/>
    </location>
</feature>
<feature type="compositionally biased region" description="Low complexity" evidence="5">
    <location>
        <begin position="504"/>
        <end position="516"/>
    </location>
</feature>
<dbReference type="GO" id="GO:0008270">
    <property type="term" value="F:zinc ion binding"/>
    <property type="evidence" value="ECO:0007669"/>
    <property type="project" value="UniProtKB-KW"/>
</dbReference>
<keyword evidence="1" id="KW-0479">Metal-binding</keyword>
<accession>A0A7N2LIM1</accession>
<feature type="domain" description="SWIM-type" evidence="6">
    <location>
        <begin position="343"/>
        <end position="375"/>
    </location>
</feature>
<keyword evidence="2 4" id="KW-0863">Zinc-finger</keyword>
<dbReference type="InParanoid" id="A0A7N2LIM1"/>
<feature type="region of interest" description="Disordered" evidence="5">
    <location>
        <begin position="74"/>
        <end position="115"/>
    </location>
</feature>
<dbReference type="PROSITE" id="PS50966">
    <property type="entry name" value="ZF_SWIM"/>
    <property type="match status" value="1"/>
</dbReference>
<reference evidence="7 8" key="1">
    <citation type="journal article" date="2016" name="G3 (Bethesda)">
        <title>First Draft Assembly and Annotation of the Genome of a California Endemic Oak Quercus lobata Nee (Fagaceae).</title>
        <authorList>
            <person name="Sork V.L."/>
            <person name="Fitz-Gibbon S.T."/>
            <person name="Puiu D."/>
            <person name="Crepeau M."/>
            <person name="Gugger P.F."/>
            <person name="Sherman R."/>
            <person name="Stevens K."/>
            <person name="Langley C.H."/>
            <person name="Pellegrini M."/>
            <person name="Salzberg S.L."/>
        </authorList>
    </citation>
    <scope>NUCLEOTIDE SEQUENCE [LARGE SCALE GENOMIC DNA]</scope>
    <source>
        <strain evidence="7 8">cv. SW786</strain>
    </source>
</reference>
<evidence type="ECO:0000313" key="7">
    <source>
        <dbReference type="EnsemblPlants" id="QL04p086441:mrna"/>
    </source>
</evidence>
<evidence type="ECO:0000313" key="8">
    <source>
        <dbReference type="Proteomes" id="UP000594261"/>
    </source>
</evidence>
<evidence type="ECO:0000256" key="3">
    <source>
        <dbReference type="ARBA" id="ARBA00022833"/>
    </source>
</evidence>
<proteinExistence type="predicted"/>
<dbReference type="InterPro" id="IPR006564">
    <property type="entry name" value="Znf_PMZ"/>
</dbReference>